<dbReference type="InterPro" id="IPR032675">
    <property type="entry name" value="LRR_dom_sf"/>
</dbReference>
<gene>
    <name evidence="11" type="ORF">LUZ62_021091</name>
</gene>
<comment type="caution">
    <text evidence="11">The sequence shown here is derived from an EMBL/GenBank/DDBJ whole genome shotgun (WGS) entry which is preliminary data.</text>
</comment>
<reference evidence="11" key="1">
    <citation type="submission" date="2022-08" db="EMBL/GenBank/DDBJ databases">
        <authorList>
            <person name="Marques A."/>
        </authorList>
    </citation>
    <scope>NUCLEOTIDE SEQUENCE</scope>
    <source>
        <strain evidence="11">RhyPub2mFocal</strain>
        <tissue evidence="11">Leaves</tissue>
    </source>
</reference>
<evidence type="ECO:0000256" key="3">
    <source>
        <dbReference type="ARBA" id="ARBA00022737"/>
    </source>
</evidence>
<evidence type="ECO:0000256" key="1">
    <source>
        <dbReference type="ARBA" id="ARBA00008894"/>
    </source>
</evidence>
<feature type="coiled-coil region" evidence="6">
    <location>
        <begin position="107"/>
        <end position="134"/>
    </location>
</feature>
<evidence type="ECO:0000259" key="9">
    <source>
        <dbReference type="Pfam" id="PF23559"/>
    </source>
</evidence>
<accession>A0AAV8GVY1</accession>
<feature type="domain" description="Disease resistance N-terminal" evidence="8">
    <location>
        <begin position="5"/>
        <end position="83"/>
    </location>
</feature>
<dbReference type="Gene3D" id="3.40.50.300">
    <property type="entry name" value="P-loop containing nucleotide triphosphate hydrolases"/>
    <property type="match status" value="1"/>
</dbReference>
<dbReference type="Pfam" id="PF23559">
    <property type="entry name" value="WHD_DRP"/>
    <property type="match status" value="1"/>
</dbReference>
<dbReference type="Gene3D" id="3.80.10.10">
    <property type="entry name" value="Ribonuclease Inhibitor"/>
    <property type="match status" value="2"/>
</dbReference>
<feature type="domain" description="Disease resistance protein winged helix" evidence="9">
    <location>
        <begin position="416"/>
        <end position="487"/>
    </location>
</feature>
<dbReference type="InterPro" id="IPR041118">
    <property type="entry name" value="Rx_N"/>
</dbReference>
<dbReference type="Pfam" id="PF00931">
    <property type="entry name" value="NB-ARC"/>
    <property type="match status" value="1"/>
</dbReference>
<dbReference type="GO" id="GO:0043531">
    <property type="term" value="F:ADP binding"/>
    <property type="evidence" value="ECO:0007669"/>
    <property type="project" value="InterPro"/>
</dbReference>
<evidence type="ECO:0000259" key="7">
    <source>
        <dbReference type="Pfam" id="PF00931"/>
    </source>
</evidence>
<evidence type="ECO:0000313" key="11">
    <source>
        <dbReference type="EMBL" id="KAJ4808525.1"/>
    </source>
</evidence>
<dbReference type="Gene3D" id="1.10.8.430">
    <property type="entry name" value="Helical domain of apoptotic protease-activating factors"/>
    <property type="match status" value="1"/>
</dbReference>
<keyword evidence="4" id="KW-0547">Nucleotide-binding</keyword>
<dbReference type="Pfam" id="PF23598">
    <property type="entry name" value="LRR_14"/>
    <property type="match status" value="1"/>
</dbReference>
<keyword evidence="5" id="KW-0611">Plant defense</keyword>
<sequence>MAESAVDSVLRKLEDDSVKVAFNQCGVSEQMVRMSGELRSIQPFLQGTDTTNTIDERKNLWLEDVKNIAESIDVVIGTILRIVEEKPGRMEAAKILFTKIKICLVVRRSLRDEIKKIESKIKEVKKGYDDINKEEQEIIRPPPRRPVIPVIEEEPDVVGFEEHKKNIISLLIDQNTARRSVIAIEGLGGVGKTTLALTVYNSAVVKKHFGIRLWVYISQQFAIIEILKDIAEALGIPQFEDLSLESHLTMIKQYLVEKRYLLVLDDIWTSDPLSFIQKGLPDANNGSRILTTTRISKIVEEPSLAFVSYKLDSLDEKSSLELLLKKALPSEMAIHGYPVELYGLAKQIVAKLGGLALALSVVGGILSREPFNYNSWNRVIQQMSLVDGETNIIASIALSYDNLSNALKLCLQYFSIFPEDYEIDAKILLRMWIGERFVMQKDDQTSEEIAETYLEDLVSRNLIQVSKSTLDGSIESCRIHDLIHEFAIQKAKDDNFLMVCTKLGDVQKCSQTRRVAIMNVEPFDKFEESYGKEMAYINPNLRSLLGFDFLPKVSGFQNLRLLSDMGQTCSAYKPNKFGRLNQLSYFQLSLKVDSRDISNFQLFISSMRFLQTLDLRGGSICDLPDSVWNVTTLRHVLLPTWPGFTSGPPPSTDLVNLQTLTGVTNRESWKGKGPNLPELKILEIGPKEKSQWDTIAILLHTLEKLVSLEIVGDDVPLNIIDMKGFPFYYFLKHLVLGNEYMNIVNPCQEKIDLGIGMFPTQLTTLRLKCIQFQQDPMPVLEKLENLKLLFLGGSNCQQLCCSAGQFGKLEELEFWELEELKEWKIEKGAMAVLKKLTVSHCPELKEWKIEDDAMAKLKKLTVSHCPLLSIPEGLQHLRELQKVKWYSRSPFHKISETKKNEIYSICKHVPSISTPPVWLIGERS</sequence>
<comment type="similarity">
    <text evidence="1">Belongs to the disease resistance NB-LRR family.</text>
</comment>
<evidence type="ECO:0000256" key="6">
    <source>
        <dbReference type="SAM" id="Coils"/>
    </source>
</evidence>
<dbReference type="EMBL" id="JAMFTS010000001">
    <property type="protein sequence ID" value="KAJ4808525.1"/>
    <property type="molecule type" value="Genomic_DNA"/>
</dbReference>
<name>A0AAV8GVY1_9POAL</name>
<feature type="domain" description="NB-ARC" evidence="7">
    <location>
        <begin position="161"/>
        <end position="331"/>
    </location>
</feature>
<dbReference type="Gene3D" id="1.10.10.10">
    <property type="entry name" value="Winged helix-like DNA-binding domain superfamily/Winged helix DNA-binding domain"/>
    <property type="match status" value="1"/>
</dbReference>
<dbReference type="InterPro" id="IPR058922">
    <property type="entry name" value="WHD_DRP"/>
</dbReference>
<dbReference type="SUPFAM" id="SSF52058">
    <property type="entry name" value="L domain-like"/>
    <property type="match status" value="1"/>
</dbReference>
<feature type="domain" description="Disease resistance R13L4/SHOC-2-like LRR" evidence="10">
    <location>
        <begin position="548"/>
        <end position="893"/>
    </location>
</feature>
<dbReference type="SUPFAM" id="SSF52540">
    <property type="entry name" value="P-loop containing nucleoside triphosphate hydrolases"/>
    <property type="match status" value="1"/>
</dbReference>
<evidence type="ECO:0000259" key="10">
    <source>
        <dbReference type="Pfam" id="PF23598"/>
    </source>
</evidence>
<protein>
    <submittedName>
        <fullName evidence="11">Disease resistance family protein</fullName>
    </submittedName>
</protein>
<evidence type="ECO:0000259" key="8">
    <source>
        <dbReference type="Pfam" id="PF18052"/>
    </source>
</evidence>
<dbReference type="PANTHER" id="PTHR23155">
    <property type="entry name" value="DISEASE RESISTANCE PROTEIN RP"/>
    <property type="match status" value="1"/>
</dbReference>
<dbReference type="InterPro" id="IPR002182">
    <property type="entry name" value="NB-ARC"/>
</dbReference>
<keyword evidence="2" id="KW-0433">Leucine-rich repeat</keyword>
<dbReference type="Proteomes" id="UP001140206">
    <property type="component" value="Chromosome 1"/>
</dbReference>
<dbReference type="InterPro" id="IPR027417">
    <property type="entry name" value="P-loop_NTPase"/>
</dbReference>
<keyword evidence="12" id="KW-1185">Reference proteome</keyword>
<dbReference type="InterPro" id="IPR055414">
    <property type="entry name" value="LRR_R13L4/SHOC2-like"/>
</dbReference>
<dbReference type="Pfam" id="PF18052">
    <property type="entry name" value="Rx_N"/>
    <property type="match status" value="1"/>
</dbReference>
<dbReference type="GO" id="GO:0002758">
    <property type="term" value="P:innate immune response-activating signaling pathway"/>
    <property type="evidence" value="ECO:0007669"/>
    <property type="project" value="UniProtKB-ARBA"/>
</dbReference>
<dbReference type="GO" id="GO:0042742">
    <property type="term" value="P:defense response to bacterium"/>
    <property type="evidence" value="ECO:0007669"/>
    <property type="project" value="UniProtKB-ARBA"/>
</dbReference>
<evidence type="ECO:0000313" key="12">
    <source>
        <dbReference type="Proteomes" id="UP001140206"/>
    </source>
</evidence>
<evidence type="ECO:0000256" key="5">
    <source>
        <dbReference type="ARBA" id="ARBA00022821"/>
    </source>
</evidence>
<dbReference type="FunFam" id="1.10.10.10:FF:000322">
    <property type="entry name" value="Probable disease resistance protein At1g63360"/>
    <property type="match status" value="1"/>
</dbReference>
<dbReference type="InterPro" id="IPR042197">
    <property type="entry name" value="Apaf_helical"/>
</dbReference>
<keyword evidence="3" id="KW-0677">Repeat</keyword>
<dbReference type="Gene3D" id="1.20.5.4130">
    <property type="match status" value="1"/>
</dbReference>
<proteinExistence type="inferred from homology"/>
<dbReference type="AlphaFoldDB" id="A0AAV8GVY1"/>
<dbReference type="InterPro" id="IPR038005">
    <property type="entry name" value="RX-like_CC"/>
</dbReference>
<dbReference type="PANTHER" id="PTHR23155:SF1205">
    <property type="entry name" value="DISEASE RESISTANCE PROTEIN RPM1"/>
    <property type="match status" value="1"/>
</dbReference>
<keyword evidence="6" id="KW-0175">Coiled coil</keyword>
<dbReference type="PRINTS" id="PR00364">
    <property type="entry name" value="DISEASERSIST"/>
</dbReference>
<evidence type="ECO:0000256" key="4">
    <source>
        <dbReference type="ARBA" id="ARBA00022741"/>
    </source>
</evidence>
<dbReference type="InterPro" id="IPR036388">
    <property type="entry name" value="WH-like_DNA-bd_sf"/>
</dbReference>
<dbReference type="InterPro" id="IPR044974">
    <property type="entry name" value="Disease_R_plants"/>
</dbReference>
<dbReference type="CDD" id="cd14798">
    <property type="entry name" value="RX-CC_like"/>
    <property type="match status" value="1"/>
</dbReference>
<dbReference type="FunFam" id="3.40.50.300:FF:001091">
    <property type="entry name" value="Probable disease resistance protein At1g61300"/>
    <property type="match status" value="1"/>
</dbReference>
<organism evidence="11 12">
    <name type="scientific">Rhynchospora pubera</name>
    <dbReference type="NCBI Taxonomy" id="906938"/>
    <lineage>
        <taxon>Eukaryota</taxon>
        <taxon>Viridiplantae</taxon>
        <taxon>Streptophyta</taxon>
        <taxon>Embryophyta</taxon>
        <taxon>Tracheophyta</taxon>
        <taxon>Spermatophyta</taxon>
        <taxon>Magnoliopsida</taxon>
        <taxon>Liliopsida</taxon>
        <taxon>Poales</taxon>
        <taxon>Cyperaceae</taxon>
        <taxon>Cyperoideae</taxon>
        <taxon>Rhynchosporeae</taxon>
        <taxon>Rhynchospora</taxon>
    </lineage>
</organism>
<dbReference type="GO" id="GO:0009626">
    <property type="term" value="P:plant-type hypersensitive response"/>
    <property type="evidence" value="ECO:0007669"/>
    <property type="project" value="UniProtKB-ARBA"/>
</dbReference>
<evidence type="ECO:0000256" key="2">
    <source>
        <dbReference type="ARBA" id="ARBA00022614"/>
    </source>
</evidence>